<gene>
    <name evidence="7" type="ORF">ACFQ3U_11415</name>
</gene>
<protein>
    <submittedName>
        <fullName evidence="7">TetR/AcrR family transcriptional regulator</fullName>
    </submittedName>
</protein>
<reference evidence="8" key="1">
    <citation type="journal article" date="2019" name="Int. J. Syst. Evol. Microbiol.">
        <title>The Global Catalogue of Microorganisms (GCM) 10K type strain sequencing project: providing services to taxonomists for standard genome sequencing and annotation.</title>
        <authorList>
            <consortium name="The Broad Institute Genomics Platform"/>
            <consortium name="The Broad Institute Genome Sequencing Center for Infectious Disease"/>
            <person name="Wu L."/>
            <person name="Ma J."/>
        </authorList>
    </citation>
    <scope>NUCLEOTIDE SEQUENCE [LARGE SCALE GENOMIC DNA]</scope>
    <source>
        <strain evidence="8">CCUG 50213</strain>
    </source>
</reference>
<dbReference type="PANTHER" id="PTHR30055:SF234">
    <property type="entry name" value="HTH-TYPE TRANSCRIPTIONAL REGULATOR BETI"/>
    <property type="match status" value="1"/>
</dbReference>
<feature type="compositionally biased region" description="Low complexity" evidence="5">
    <location>
        <begin position="15"/>
        <end position="26"/>
    </location>
</feature>
<keyword evidence="8" id="KW-1185">Reference proteome</keyword>
<evidence type="ECO:0000313" key="7">
    <source>
        <dbReference type="EMBL" id="MFD1202501.1"/>
    </source>
</evidence>
<evidence type="ECO:0000256" key="3">
    <source>
        <dbReference type="ARBA" id="ARBA00023163"/>
    </source>
</evidence>
<dbReference type="Gene3D" id="1.10.357.10">
    <property type="entry name" value="Tetracycline Repressor, domain 2"/>
    <property type="match status" value="1"/>
</dbReference>
<sequence length="248" mass="26524">MTPTSEHGAPAASQAGTTDAIDTTDAPVSPATGRPLTSRGLATRRRLLTAAEEVFAELGYHEASIVKVTEHAGVALGTFYLYFDSKQAIFEALVIDLNDRVRQSMTEAMAGASNRIEAERGGFEGFFRFTAQHPALYRVVREAEFVSPDVMRLHYERIVEGYTAGLQAAQSAGDIDPRLDPEVASWALMGLGELIGMRYILWERDAAGIAPDRIDPQVLDAMMQFISNALGGTAAAGPGASTSNGVTS</sequence>
<dbReference type="RefSeq" id="WP_343960470.1">
    <property type="nucleotide sequence ID" value="NZ_BAAAKZ010000008.1"/>
</dbReference>
<proteinExistence type="predicted"/>
<dbReference type="InterPro" id="IPR050109">
    <property type="entry name" value="HTH-type_TetR-like_transc_reg"/>
</dbReference>
<evidence type="ECO:0000256" key="2">
    <source>
        <dbReference type="ARBA" id="ARBA00023125"/>
    </source>
</evidence>
<keyword evidence="1" id="KW-0805">Transcription regulation</keyword>
<dbReference type="InterPro" id="IPR036271">
    <property type="entry name" value="Tet_transcr_reg_TetR-rel_C_sf"/>
</dbReference>
<dbReference type="Pfam" id="PF00440">
    <property type="entry name" value="TetR_N"/>
    <property type="match status" value="1"/>
</dbReference>
<feature type="region of interest" description="Disordered" evidence="5">
    <location>
        <begin position="1"/>
        <end position="37"/>
    </location>
</feature>
<evidence type="ECO:0000256" key="5">
    <source>
        <dbReference type="SAM" id="MobiDB-lite"/>
    </source>
</evidence>
<keyword evidence="3" id="KW-0804">Transcription</keyword>
<name>A0ABW3TP49_9MICO</name>
<dbReference type="SUPFAM" id="SSF46689">
    <property type="entry name" value="Homeodomain-like"/>
    <property type="match status" value="1"/>
</dbReference>
<keyword evidence="2 4" id="KW-0238">DNA-binding</keyword>
<dbReference type="PANTHER" id="PTHR30055">
    <property type="entry name" value="HTH-TYPE TRANSCRIPTIONAL REGULATOR RUTR"/>
    <property type="match status" value="1"/>
</dbReference>
<dbReference type="InterPro" id="IPR023772">
    <property type="entry name" value="DNA-bd_HTH_TetR-type_CS"/>
</dbReference>
<dbReference type="InterPro" id="IPR001647">
    <property type="entry name" value="HTH_TetR"/>
</dbReference>
<dbReference type="EMBL" id="JBHTLY010000005">
    <property type="protein sequence ID" value="MFD1202501.1"/>
    <property type="molecule type" value="Genomic_DNA"/>
</dbReference>
<dbReference type="Proteomes" id="UP001597181">
    <property type="component" value="Unassembled WGS sequence"/>
</dbReference>
<organism evidence="7 8">
    <name type="scientific">Leucobacter albus</name>
    <dbReference type="NCBI Taxonomy" id="272210"/>
    <lineage>
        <taxon>Bacteria</taxon>
        <taxon>Bacillati</taxon>
        <taxon>Actinomycetota</taxon>
        <taxon>Actinomycetes</taxon>
        <taxon>Micrococcales</taxon>
        <taxon>Microbacteriaceae</taxon>
        <taxon>Leucobacter</taxon>
    </lineage>
</organism>
<dbReference type="SUPFAM" id="SSF48498">
    <property type="entry name" value="Tetracyclin repressor-like, C-terminal domain"/>
    <property type="match status" value="1"/>
</dbReference>
<evidence type="ECO:0000256" key="1">
    <source>
        <dbReference type="ARBA" id="ARBA00023015"/>
    </source>
</evidence>
<dbReference type="InterPro" id="IPR009057">
    <property type="entry name" value="Homeodomain-like_sf"/>
</dbReference>
<dbReference type="PROSITE" id="PS50977">
    <property type="entry name" value="HTH_TETR_2"/>
    <property type="match status" value="1"/>
</dbReference>
<accession>A0ABW3TP49</accession>
<evidence type="ECO:0000256" key="4">
    <source>
        <dbReference type="PROSITE-ProRule" id="PRU00335"/>
    </source>
</evidence>
<evidence type="ECO:0000313" key="8">
    <source>
        <dbReference type="Proteomes" id="UP001597181"/>
    </source>
</evidence>
<evidence type="ECO:0000259" key="6">
    <source>
        <dbReference type="PROSITE" id="PS50977"/>
    </source>
</evidence>
<comment type="caution">
    <text evidence="7">The sequence shown here is derived from an EMBL/GenBank/DDBJ whole genome shotgun (WGS) entry which is preliminary data.</text>
</comment>
<dbReference type="PRINTS" id="PR00455">
    <property type="entry name" value="HTHTETR"/>
</dbReference>
<feature type="DNA-binding region" description="H-T-H motif" evidence="4">
    <location>
        <begin position="64"/>
        <end position="83"/>
    </location>
</feature>
<feature type="domain" description="HTH tetR-type" evidence="6">
    <location>
        <begin position="41"/>
        <end position="101"/>
    </location>
</feature>
<dbReference type="PROSITE" id="PS01081">
    <property type="entry name" value="HTH_TETR_1"/>
    <property type="match status" value="1"/>
</dbReference>